<feature type="signal peptide" evidence="1">
    <location>
        <begin position="1"/>
        <end position="25"/>
    </location>
</feature>
<dbReference type="Pfam" id="PF04314">
    <property type="entry name" value="PCuAC"/>
    <property type="match status" value="1"/>
</dbReference>
<reference evidence="2" key="2">
    <citation type="submission" date="2021-04" db="EMBL/GenBank/DDBJ databases">
        <authorList>
            <person name="Gilroy R."/>
        </authorList>
    </citation>
    <scope>NUCLEOTIDE SEQUENCE</scope>
    <source>
        <strain evidence="2">9264</strain>
    </source>
</reference>
<evidence type="ECO:0000256" key="1">
    <source>
        <dbReference type="SAM" id="SignalP"/>
    </source>
</evidence>
<dbReference type="PANTHER" id="PTHR36302:SF1">
    <property type="entry name" value="COPPER CHAPERONE PCU(A)C"/>
    <property type="match status" value="1"/>
</dbReference>
<gene>
    <name evidence="2" type="ORF">H9906_06295</name>
</gene>
<feature type="chain" id="PRO_5039632059" evidence="1">
    <location>
        <begin position="26"/>
        <end position="185"/>
    </location>
</feature>
<accession>A0A9D2RIS7</accession>
<dbReference type="InterPro" id="IPR036182">
    <property type="entry name" value="PCuAC_sf"/>
</dbReference>
<dbReference type="EMBL" id="DWUQ01000130">
    <property type="protein sequence ID" value="HJD44620.1"/>
    <property type="molecule type" value="Genomic_DNA"/>
</dbReference>
<name>A0A9D2RIS7_9BURK</name>
<dbReference type="Gene3D" id="2.60.40.1890">
    <property type="entry name" value="PCu(A)C copper chaperone"/>
    <property type="match status" value="1"/>
</dbReference>
<dbReference type="InterPro" id="IPR058248">
    <property type="entry name" value="Lxx211020-like"/>
</dbReference>
<dbReference type="InterPro" id="IPR007410">
    <property type="entry name" value="LpqE-like"/>
</dbReference>
<dbReference type="Proteomes" id="UP000823889">
    <property type="component" value="Unassembled WGS sequence"/>
</dbReference>
<proteinExistence type="predicted"/>
<dbReference type="AlphaFoldDB" id="A0A9D2RIS7"/>
<reference evidence="2" key="1">
    <citation type="journal article" date="2021" name="PeerJ">
        <title>Extensive microbial diversity within the chicken gut microbiome revealed by metagenomics and culture.</title>
        <authorList>
            <person name="Gilroy R."/>
            <person name="Ravi A."/>
            <person name="Getino M."/>
            <person name="Pursley I."/>
            <person name="Horton D.L."/>
            <person name="Alikhan N.F."/>
            <person name="Baker D."/>
            <person name="Gharbi K."/>
            <person name="Hall N."/>
            <person name="Watson M."/>
            <person name="Adriaenssens E.M."/>
            <person name="Foster-Nyarko E."/>
            <person name="Jarju S."/>
            <person name="Secka A."/>
            <person name="Antonio M."/>
            <person name="Oren A."/>
            <person name="Chaudhuri R.R."/>
            <person name="La Ragione R."/>
            <person name="Hildebrand F."/>
            <person name="Pallen M.J."/>
        </authorList>
    </citation>
    <scope>NUCLEOTIDE SEQUENCE</scope>
    <source>
        <strain evidence="2">9264</strain>
    </source>
</reference>
<dbReference type="SUPFAM" id="SSF110087">
    <property type="entry name" value="DR1885-like metal-binding protein"/>
    <property type="match status" value="1"/>
</dbReference>
<protein>
    <submittedName>
        <fullName evidence="2">Copper chaperone PCu(A)C</fullName>
    </submittedName>
</protein>
<organism evidence="2 3">
    <name type="scientific">Candidatus Paenalcaligenes intestinipullorum</name>
    <dbReference type="NCBI Taxonomy" id="2838718"/>
    <lineage>
        <taxon>Bacteria</taxon>
        <taxon>Pseudomonadati</taxon>
        <taxon>Pseudomonadota</taxon>
        <taxon>Betaproteobacteria</taxon>
        <taxon>Burkholderiales</taxon>
        <taxon>Alcaligenaceae</taxon>
        <taxon>Paenalcaligenes</taxon>
    </lineage>
</organism>
<evidence type="ECO:0000313" key="3">
    <source>
        <dbReference type="Proteomes" id="UP000823889"/>
    </source>
</evidence>
<keyword evidence="1" id="KW-0732">Signal</keyword>
<comment type="caution">
    <text evidence="2">The sequence shown here is derived from an EMBL/GenBank/DDBJ whole genome shotgun (WGS) entry which is preliminary data.</text>
</comment>
<dbReference type="PANTHER" id="PTHR36302">
    <property type="entry name" value="BLR7088 PROTEIN"/>
    <property type="match status" value="1"/>
</dbReference>
<evidence type="ECO:0000313" key="2">
    <source>
        <dbReference type="EMBL" id="HJD44620.1"/>
    </source>
</evidence>
<sequence>MRKPSLFRLSALCLTSCLAITPVWAHEHHDHQHEQAGHQAPDYSREFAAARPAETTTVDYCWVRNIPTPAPSAGYFVVHNGGEKPVRLLAVQSPQYDDLMLHQTYDEDGMAKMKMADDIVIEPNSSLEFKPGGYHAMLEQPTSKVADGDVIEMTWLFDDKTSVTGQCEVRAASGRQKSDDTTHQH</sequence>